<dbReference type="STRING" id="948595.L2GSU9"/>
<dbReference type="AlphaFoldDB" id="L2GSU9"/>
<name>L2GSU9_VAVCU</name>
<dbReference type="PANTHER" id="PTHR11960">
    <property type="entry name" value="EUKARYOTIC TRANSLATION INITIATION FACTOR 4E RELATED"/>
    <property type="match status" value="1"/>
</dbReference>
<evidence type="ECO:0000313" key="2">
    <source>
        <dbReference type="EMBL" id="ELA46751.1"/>
    </source>
</evidence>
<keyword evidence="1" id="KW-0648">Protein biosynthesis</keyword>
<keyword evidence="1" id="KW-0396">Initiation factor</keyword>
<dbReference type="InterPro" id="IPR001040">
    <property type="entry name" value="TIF_eIF_4E"/>
</dbReference>
<dbReference type="Pfam" id="PF01652">
    <property type="entry name" value="IF4E"/>
    <property type="match status" value="1"/>
</dbReference>
<keyword evidence="3" id="KW-1185">Reference proteome</keyword>
<dbReference type="InterPro" id="IPR023398">
    <property type="entry name" value="TIF_eIF4e-like"/>
</dbReference>
<evidence type="ECO:0000256" key="1">
    <source>
        <dbReference type="RuleBase" id="RU004374"/>
    </source>
</evidence>
<comment type="similarity">
    <text evidence="1">Belongs to the eukaryotic initiation factor 4E family.</text>
</comment>
<dbReference type="GO" id="GO:0000340">
    <property type="term" value="F:RNA 7-methylguanosine cap binding"/>
    <property type="evidence" value="ECO:0007669"/>
    <property type="project" value="TreeGrafter"/>
</dbReference>
<evidence type="ECO:0000313" key="3">
    <source>
        <dbReference type="Proteomes" id="UP000011081"/>
    </source>
</evidence>
<reference evidence="3" key="1">
    <citation type="submission" date="2011-03" db="EMBL/GenBank/DDBJ databases">
        <title>The genome sequence of Vavraia culicis strain floridensis.</title>
        <authorList>
            <consortium name="The Broad Institute Genome Sequencing Platform"/>
            <person name="Cuomo C."/>
            <person name="Becnel J."/>
            <person name="Sanscrainte N."/>
            <person name="Young S.K."/>
            <person name="Zeng Q."/>
            <person name="Gargeya S."/>
            <person name="Fitzgerald M."/>
            <person name="Haas B."/>
            <person name="Abouelleil A."/>
            <person name="Alvarado L."/>
            <person name="Arachchi H.M."/>
            <person name="Berlin A."/>
            <person name="Chapman S.B."/>
            <person name="Gearin G."/>
            <person name="Goldberg J."/>
            <person name="Griggs A."/>
            <person name="Gujja S."/>
            <person name="Hansen M."/>
            <person name="Heiman D."/>
            <person name="Howarth C."/>
            <person name="Larimer J."/>
            <person name="Lui A."/>
            <person name="MacDonald P.J.P."/>
            <person name="McCowen C."/>
            <person name="Montmayeur A."/>
            <person name="Murphy C."/>
            <person name="Neiman D."/>
            <person name="Pearson M."/>
            <person name="Priest M."/>
            <person name="Roberts A."/>
            <person name="Saif S."/>
            <person name="Shea T."/>
            <person name="Sisk P."/>
            <person name="Stolte C."/>
            <person name="Sykes S."/>
            <person name="Wortman J."/>
            <person name="Nusbaum C."/>
            <person name="Birren B."/>
        </authorList>
    </citation>
    <scope>NUCLEOTIDE SEQUENCE [LARGE SCALE GENOMIC DNA]</scope>
    <source>
        <strain evidence="3">floridensis</strain>
    </source>
</reference>
<dbReference type="OMA" id="VKPRICL"/>
<dbReference type="Proteomes" id="UP000011081">
    <property type="component" value="Unassembled WGS sequence"/>
</dbReference>
<dbReference type="EMBL" id="GL877434">
    <property type="protein sequence ID" value="ELA46751.1"/>
    <property type="molecule type" value="Genomic_DNA"/>
</dbReference>
<sequence>MEYPTKTEWTMWYDCQAKRNLSSENYSSCLNEISTIDDLPQLLYLLDNLEKASAWPLNSNVHFFRRGIQPLWEDKANMKGGKWVIEIPKGFGTVNNEIISIWERTILYAASEMVAEKGICGCVLSPRRSFDRIALWTKDTDEDVVDIGKEWKKVVGYSKELAFKVHENAMKGFRERNNNLYTLA</sequence>
<dbReference type="VEuPathDB" id="MicrosporidiaDB:VCUG_01777"/>
<dbReference type="GO" id="GO:0003743">
    <property type="term" value="F:translation initiation factor activity"/>
    <property type="evidence" value="ECO:0007669"/>
    <property type="project" value="UniProtKB-KW"/>
</dbReference>
<organism evidence="2 3">
    <name type="scientific">Vavraia culicis (isolate floridensis)</name>
    <name type="common">Microsporidian parasite</name>
    <dbReference type="NCBI Taxonomy" id="948595"/>
    <lineage>
        <taxon>Eukaryota</taxon>
        <taxon>Fungi</taxon>
        <taxon>Fungi incertae sedis</taxon>
        <taxon>Microsporidia</taxon>
        <taxon>Pleistophoridae</taxon>
        <taxon>Vavraia</taxon>
    </lineage>
</organism>
<dbReference type="GO" id="GO:0016281">
    <property type="term" value="C:eukaryotic translation initiation factor 4F complex"/>
    <property type="evidence" value="ECO:0007669"/>
    <property type="project" value="TreeGrafter"/>
</dbReference>
<dbReference type="Gene3D" id="3.30.760.10">
    <property type="entry name" value="RNA Cap, Translation Initiation Factor Eif4e"/>
    <property type="match status" value="1"/>
</dbReference>
<dbReference type="FunCoup" id="L2GSU9">
    <property type="interactions" value="158"/>
</dbReference>
<dbReference type="GeneID" id="19879650"/>
<dbReference type="RefSeq" id="XP_008074794.1">
    <property type="nucleotide sequence ID" value="XM_008076603.1"/>
</dbReference>
<dbReference type="HOGENOM" id="CLU_043552_2_1_1"/>
<protein>
    <recommendedName>
        <fullName evidence="4">Eukaryotic translation initiation factor 4E</fullName>
    </recommendedName>
</protein>
<accession>L2GSU9</accession>
<evidence type="ECO:0008006" key="4">
    <source>
        <dbReference type="Google" id="ProtNLM"/>
    </source>
</evidence>
<gene>
    <name evidence="2" type="ORF">VCUG_01777</name>
</gene>
<proteinExistence type="inferred from homology"/>
<dbReference type="OrthoDB" id="590761at2759"/>
<dbReference type="SUPFAM" id="SSF55418">
    <property type="entry name" value="eIF4e-like"/>
    <property type="match status" value="1"/>
</dbReference>
<keyword evidence="1" id="KW-0694">RNA-binding</keyword>
<dbReference type="InParanoid" id="L2GSU9"/>